<keyword evidence="2" id="KW-1185">Reference proteome</keyword>
<protein>
    <submittedName>
        <fullName evidence="1">Uncharacterized protein</fullName>
    </submittedName>
</protein>
<reference evidence="2" key="1">
    <citation type="journal article" date="2023" name="Nat. Plants">
        <title>Single-cell RNA sequencing provides a high-resolution roadmap for understanding the multicellular compartmentation of specialized metabolism.</title>
        <authorList>
            <person name="Sun S."/>
            <person name="Shen X."/>
            <person name="Li Y."/>
            <person name="Li Y."/>
            <person name="Wang S."/>
            <person name="Li R."/>
            <person name="Zhang H."/>
            <person name="Shen G."/>
            <person name="Guo B."/>
            <person name="Wei J."/>
            <person name="Xu J."/>
            <person name="St-Pierre B."/>
            <person name="Chen S."/>
            <person name="Sun C."/>
        </authorList>
    </citation>
    <scope>NUCLEOTIDE SEQUENCE [LARGE SCALE GENOMIC DNA]</scope>
</reference>
<accession>A0ACC0BU82</accession>
<name>A0ACC0BU82_CATRO</name>
<evidence type="ECO:0000313" key="2">
    <source>
        <dbReference type="Proteomes" id="UP001060085"/>
    </source>
</evidence>
<evidence type="ECO:0000313" key="1">
    <source>
        <dbReference type="EMBL" id="KAI5676151.1"/>
    </source>
</evidence>
<gene>
    <name evidence="1" type="ORF">M9H77_07101</name>
</gene>
<dbReference type="Proteomes" id="UP001060085">
    <property type="component" value="Linkage Group LG02"/>
</dbReference>
<organism evidence="1 2">
    <name type="scientific">Catharanthus roseus</name>
    <name type="common">Madagascar periwinkle</name>
    <name type="synonym">Vinca rosea</name>
    <dbReference type="NCBI Taxonomy" id="4058"/>
    <lineage>
        <taxon>Eukaryota</taxon>
        <taxon>Viridiplantae</taxon>
        <taxon>Streptophyta</taxon>
        <taxon>Embryophyta</taxon>
        <taxon>Tracheophyta</taxon>
        <taxon>Spermatophyta</taxon>
        <taxon>Magnoliopsida</taxon>
        <taxon>eudicotyledons</taxon>
        <taxon>Gunneridae</taxon>
        <taxon>Pentapetalae</taxon>
        <taxon>asterids</taxon>
        <taxon>lamiids</taxon>
        <taxon>Gentianales</taxon>
        <taxon>Apocynaceae</taxon>
        <taxon>Rauvolfioideae</taxon>
        <taxon>Vinceae</taxon>
        <taxon>Catharanthinae</taxon>
        <taxon>Catharanthus</taxon>
    </lineage>
</organism>
<comment type="caution">
    <text evidence="1">The sequence shown here is derived from an EMBL/GenBank/DDBJ whole genome shotgun (WGS) entry which is preliminary data.</text>
</comment>
<proteinExistence type="predicted"/>
<dbReference type="EMBL" id="CM044702">
    <property type="protein sequence ID" value="KAI5676151.1"/>
    <property type="molecule type" value="Genomic_DNA"/>
</dbReference>
<sequence>MEEVPAHVYPGPIIPDVLTRQHKHRYKVKNEPLEAWILREFTRSENDDDLILHSCGFILLLLGGYMFPDLSGSLFVWLSYHDRGLVLSDLWRAEVPLICYEIVEYHHPVREVNDMATGVIQGLLSSPTQIASFTKKVQTIIHRCIPLRCRPQEPVPDRGARGVKMGARKLPSGRARRRSYDHCEPFDSPNLDMPTFSLALTPLAQSHPSGLGTSYAPPPPSIVGSSIQAPLSLGFGFSSFQAPPPPGTAGSSTPHMLISYASSSDSDEHDDEFGHHVGKKTTRFTPSD</sequence>